<dbReference type="RefSeq" id="XP_004254157.1">
    <property type="nucleotide sequence ID" value="XM_004254109.1"/>
</dbReference>
<dbReference type="SUPFAM" id="SSF52058">
    <property type="entry name" value="L domain-like"/>
    <property type="match status" value="3"/>
</dbReference>
<organism evidence="2 3">
    <name type="scientific">Entamoeba invadens IP1</name>
    <dbReference type="NCBI Taxonomy" id="370355"/>
    <lineage>
        <taxon>Eukaryota</taxon>
        <taxon>Amoebozoa</taxon>
        <taxon>Evosea</taxon>
        <taxon>Archamoebae</taxon>
        <taxon>Mastigamoebida</taxon>
        <taxon>Entamoebidae</taxon>
        <taxon>Entamoeba</taxon>
    </lineage>
</organism>
<dbReference type="GeneID" id="14886502"/>
<evidence type="ECO:0000313" key="3">
    <source>
        <dbReference type="Proteomes" id="UP000014680"/>
    </source>
</evidence>
<dbReference type="Proteomes" id="UP000014680">
    <property type="component" value="Unassembled WGS sequence"/>
</dbReference>
<dbReference type="InterPro" id="IPR026906">
    <property type="entry name" value="LRR_5"/>
</dbReference>
<dbReference type="Pfam" id="PF13306">
    <property type="entry name" value="LRR_5"/>
    <property type="match status" value="4"/>
</dbReference>
<dbReference type="InterPro" id="IPR032675">
    <property type="entry name" value="LRR_dom_sf"/>
</dbReference>
<dbReference type="CDD" id="cd00064">
    <property type="entry name" value="FU"/>
    <property type="match status" value="1"/>
</dbReference>
<protein>
    <recommendedName>
        <fullName evidence="4">Surface antigen BspA-like</fullName>
    </recommendedName>
</protein>
<sequence length="880" mass="96313">MKFILLLSCLIFSLGENCYQVDQENQCIKDGQTPCSGDVTVLEPTINAICENGFKDNTQITSITIQDNDQFSFRASAFEGATKLQRVASIRNIINVGVKSFKGCTSLTTIDLSSIKVVPESCFEGCTALSEVSSTFGQVVTFENFAFADSGISEINFATDLVKIGEGVFRNTKFTSITLPSKTPSAGFGAHVFEGCKELQTVDVGETFIIPDFTFKGCSKLITFNGFEKINSFGIESFSETPLTAITFNETVTKFGNKAFKSTNLVTIVLPQKIEEFGTNVFDSSNSLTTVTITSNIAIPDGTFVNCTILSTVTGFEMITSFGDFSFSSTKLTTITFGNAVTRLSNKTFVNTNLVSVTFGETEIQKFETGTFKGITSLTTVNFKGQSSIPDFTFQGCNKLLTLTDTNDVNSFGRSAFEGTIFTTFPLGQTIKLMDDNAFKRSQLTQIVLPETPITIFGNGVFESSVNLRMVDLGGNTNIPDFTFKGCTPLNDLRNSAKVISFGASSFENTQISNLEFSPSLKKIGSGAFRNTQMTAVIFPNHQIEEIGEGAFEDVYNLQSVVIGGVTKLPNFIFRNDLLLNSVNGLEKITSFGESCFEGTKITNFIFNNNVERIGTRAFGSTKISNIKLPENPIKELGTNIFEQCWDLAIIDFGGSTRIPQFTFLSCGSLSLLTGTEKVVTVEANAFENTPSLESINLYAPLTSLQDTLLSQKNLFFHGNQQPKALTKIKQGLRIFVTNNYTSTKFGENEVTKLNCSTLQFIDLTAQPPVCKDCEDKKATLDGDNYMCDIDMTQCLATHEKCQICIGDKCTKCEEKLFVDTVKDECVAECPKGYYDGDIICEKCKEHYDKPCKDAECEKCTGGVIGVLVACLAVALFFVF</sequence>
<dbReference type="EMBL" id="KB206860">
    <property type="protein sequence ID" value="ELP87386.1"/>
    <property type="molecule type" value="Genomic_DNA"/>
</dbReference>
<evidence type="ECO:0000313" key="2">
    <source>
        <dbReference type="EMBL" id="ELP87386.1"/>
    </source>
</evidence>
<dbReference type="PANTHER" id="PTHR45661:SF3">
    <property type="entry name" value="IG-LIKE DOMAIN-CONTAINING PROTEIN"/>
    <property type="match status" value="1"/>
</dbReference>
<dbReference type="InterPro" id="IPR053139">
    <property type="entry name" value="Surface_bspA-like"/>
</dbReference>
<feature type="signal peptide" evidence="1">
    <location>
        <begin position="1"/>
        <end position="15"/>
    </location>
</feature>
<dbReference type="InterPro" id="IPR006212">
    <property type="entry name" value="Furin_repeat"/>
</dbReference>
<dbReference type="VEuPathDB" id="AmoebaDB:EIN_096430"/>
<name>A0A0A1U6F5_ENTIV</name>
<dbReference type="PANTHER" id="PTHR45661">
    <property type="entry name" value="SURFACE ANTIGEN"/>
    <property type="match status" value="1"/>
</dbReference>
<dbReference type="Gene3D" id="3.80.10.10">
    <property type="entry name" value="Ribonuclease Inhibitor"/>
    <property type="match status" value="4"/>
</dbReference>
<keyword evidence="3" id="KW-1185">Reference proteome</keyword>
<dbReference type="OrthoDB" id="6240959at2759"/>
<gene>
    <name evidence="2" type="ORF">EIN_096430</name>
</gene>
<reference evidence="2 3" key="1">
    <citation type="submission" date="2012-10" db="EMBL/GenBank/DDBJ databases">
        <authorList>
            <person name="Zafar N."/>
            <person name="Inman J."/>
            <person name="Hall N."/>
            <person name="Lorenzi H."/>
            <person name="Caler E."/>
        </authorList>
    </citation>
    <scope>NUCLEOTIDE SEQUENCE [LARGE SCALE GENOMIC DNA]</scope>
    <source>
        <strain evidence="2 3">IP1</strain>
    </source>
</reference>
<evidence type="ECO:0008006" key="4">
    <source>
        <dbReference type="Google" id="ProtNLM"/>
    </source>
</evidence>
<accession>A0A0A1U6F5</accession>
<dbReference type="InterPro" id="IPR009030">
    <property type="entry name" value="Growth_fac_rcpt_cys_sf"/>
</dbReference>
<dbReference type="AlphaFoldDB" id="A0A0A1U6F5"/>
<keyword evidence="1" id="KW-0732">Signal</keyword>
<dbReference type="SUPFAM" id="SSF57184">
    <property type="entry name" value="Growth factor receptor domain"/>
    <property type="match status" value="1"/>
</dbReference>
<proteinExistence type="predicted"/>
<evidence type="ECO:0000256" key="1">
    <source>
        <dbReference type="SAM" id="SignalP"/>
    </source>
</evidence>
<feature type="chain" id="PRO_5012384547" description="Surface antigen BspA-like" evidence="1">
    <location>
        <begin position="16"/>
        <end position="880"/>
    </location>
</feature>
<dbReference type="KEGG" id="eiv:EIN_096430"/>